<gene>
    <name evidence="3" type="ORF">D7X96_13205</name>
</gene>
<reference evidence="4" key="1">
    <citation type="submission" date="2018-09" db="EMBL/GenBank/DDBJ databases">
        <authorList>
            <person name="Livingstone P.G."/>
            <person name="Whitworth D.E."/>
        </authorList>
    </citation>
    <scope>NUCLEOTIDE SEQUENCE [LARGE SCALE GENOMIC DNA]</scope>
    <source>
        <strain evidence="4">AB047A</strain>
    </source>
</reference>
<dbReference type="Gene3D" id="1.25.40.70">
    <property type="entry name" value="Phosphatidylinositol 3-kinase, accessory domain (PIK)"/>
    <property type="match status" value="1"/>
</dbReference>
<organism evidence="3 4">
    <name type="scientific">Corallococcus interemptor</name>
    <dbReference type="NCBI Taxonomy" id="2316720"/>
    <lineage>
        <taxon>Bacteria</taxon>
        <taxon>Pseudomonadati</taxon>
        <taxon>Myxococcota</taxon>
        <taxon>Myxococcia</taxon>
        <taxon>Myxococcales</taxon>
        <taxon>Cystobacterineae</taxon>
        <taxon>Myxococcaceae</taxon>
        <taxon>Corallococcus</taxon>
    </lineage>
</organism>
<name>A0A3A8QQ70_9BACT</name>
<proteinExistence type="predicted"/>
<evidence type="ECO:0000259" key="2">
    <source>
        <dbReference type="Pfam" id="PF09450"/>
    </source>
</evidence>
<evidence type="ECO:0000313" key="4">
    <source>
        <dbReference type="Proteomes" id="UP000282656"/>
    </source>
</evidence>
<dbReference type="EMBL" id="RAWM01000028">
    <property type="protein sequence ID" value="RKH69951.1"/>
    <property type="molecule type" value="Genomic_DNA"/>
</dbReference>
<feature type="region of interest" description="Disordered" evidence="1">
    <location>
        <begin position="1"/>
        <end position="40"/>
    </location>
</feature>
<comment type="caution">
    <text evidence="3">The sequence shown here is derived from an EMBL/GenBank/DDBJ whole genome shotgun (WGS) entry which is preliminary data.</text>
</comment>
<protein>
    <submittedName>
        <fullName evidence="3">DUF2019 domain-containing protein</fullName>
    </submittedName>
</protein>
<sequence length="167" mass="18207">MHRSISVMPPISKRSCEPMSVSPGLAAARSRESPTTRSIWIRGHSMKHESVKQASIPELAAAFEKAAELHGQASIEGKHRAANAQYANLSAAGRELRTRGEDGRSALTQLLRSSNPRVRLWAASHALDFAPELAEAELEHLAQGPAGLVRLDAEMTLSEWRAHTRSD</sequence>
<keyword evidence="4" id="KW-1185">Reference proteome</keyword>
<evidence type="ECO:0000256" key="1">
    <source>
        <dbReference type="SAM" id="MobiDB-lite"/>
    </source>
</evidence>
<dbReference type="InterPro" id="IPR016024">
    <property type="entry name" value="ARM-type_fold"/>
</dbReference>
<feature type="domain" description="DUF2019" evidence="2">
    <location>
        <begin position="58"/>
        <end position="157"/>
    </location>
</feature>
<dbReference type="Proteomes" id="UP000282656">
    <property type="component" value="Unassembled WGS sequence"/>
</dbReference>
<dbReference type="InterPro" id="IPR042236">
    <property type="entry name" value="PI3K_accessory_sf"/>
</dbReference>
<accession>A0A3A8QQ70</accession>
<dbReference type="SUPFAM" id="SSF48371">
    <property type="entry name" value="ARM repeat"/>
    <property type="match status" value="1"/>
</dbReference>
<dbReference type="Pfam" id="PF09450">
    <property type="entry name" value="DUF2019"/>
    <property type="match status" value="1"/>
</dbReference>
<dbReference type="AlphaFoldDB" id="A0A3A8QQ70"/>
<evidence type="ECO:0000313" key="3">
    <source>
        <dbReference type="EMBL" id="RKH69951.1"/>
    </source>
</evidence>
<dbReference type="InterPro" id="IPR018568">
    <property type="entry name" value="DUF2019"/>
</dbReference>